<dbReference type="InterPro" id="IPR013149">
    <property type="entry name" value="ADH-like_C"/>
</dbReference>
<dbReference type="Pfam" id="PF00107">
    <property type="entry name" value="ADH_zinc_N"/>
    <property type="match status" value="1"/>
</dbReference>
<reference evidence="2 3" key="1">
    <citation type="journal article" date="2019" name="Nat. Ecol. Evol.">
        <title>Megaphylogeny resolves global patterns of mushroom evolution.</title>
        <authorList>
            <person name="Varga T."/>
            <person name="Krizsan K."/>
            <person name="Foldi C."/>
            <person name="Dima B."/>
            <person name="Sanchez-Garcia M."/>
            <person name="Sanchez-Ramirez S."/>
            <person name="Szollosi G.J."/>
            <person name="Szarkandi J.G."/>
            <person name="Papp V."/>
            <person name="Albert L."/>
            <person name="Andreopoulos W."/>
            <person name="Angelini C."/>
            <person name="Antonin V."/>
            <person name="Barry K.W."/>
            <person name="Bougher N.L."/>
            <person name="Buchanan P."/>
            <person name="Buyck B."/>
            <person name="Bense V."/>
            <person name="Catcheside P."/>
            <person name="Chovatia M."/>
            <person name="Cooper J."/>
            <person name="Damon W."/>
            <person name="Desjardin D."/>
            <person name="Finy P."/>
            <person name="Geml J."/>
            <person name="Haridas S."/>
            <person name="Hughes K."/>
            <person name="Justo A."/>
            <person name="Karasinski D."/>
            <person name="Kautmanova I."/>
            <person name="Kiss B."/>
            <person name="Kocsube S."/>
            <person name="Kotiranta H."/>
            <person name="LaButti K.M."/>
            <person name="Lechner B.E."/>
            <person name="Liimatainen K."/>
            <person name="Lipzen A."/>
            <person name="Lukacs Z."/>
            <person name="Mihaltcheva S."/>
            <person name="Morgado L.N."/>
            <person name="Niskanen T."/>
            <person name="Noordeloos M.E."/>
            <person name="Ohm R.A."/>
            <person name="Ortiz-Santana B."/>
            <person name="Ovrebo C."/>
            <person name="Racz N."/>
            <person name="Riley R."/>
            <person name="Savchenko A."/>
            <person name="Shiryaev A."/>
            <person name="Soop K."/>
            <person name="Spirin V."/>
            <person name="Szebenyi C."/>
            <person name="Tomsovsky M."/>
            <person name="Tulloss R.E."/>
            <person name="Uehling J."/>
            <person name="Grigoriev I.V."/>
            <person name="Vagvolgyi C."/>
            <person name="Papp T."/>
            <person name="Martin F.M."/>
            <person name="Miettinen O."/>
            <person name="Hibbett D.S."/>
            <person name="Nagy L.G."/>
        </authorList>
    </citation>
    <scope>NUCLEOTIDE SEQUENCE [LARGE SCALE GENOMIC DNA]</scope>
    <source>
        <strain evidence="2 3">CBS 962.96</strain>
    </source>
</reference>
<dbReference type="EMBL" id="ML179717">
    <property type="protein sequence ID" value="THU82644.1"/>
    <property type="molecule type" value="Genomic_DNA"/>
</dbReference>
<accession>A0A4S8L2F8</accession>
<dbReference type="SUPFAM" id="SSF51735">
    <property type="entry name" value="NAD(P)-binding Rossmann-fold domains"/>
    <property type="match status" value="1"/>
</dbReference>
<dbReference type="Gene3D" id="3.40.50.720">
    <property type="entry name" value="NAD(P)-binding Rossmann-like Domain"/>
    <property type="match status" value="1"/>
</dbReference>
<evidence type="ECO:0000313" key="2">
    <source>
        <dbReference type="EMBL" id="THU82644.1"/>
    </source>
</evidence>
<protein>
    <submittedName>
        <fullName evidence="2">NAD(P)-binding protein</fullName>
    </submittedName>
</protein>
<dbReference type="PANTHER" id="PTHR45348:SF2">
    <property type="entry name" value="ZINC-TYPE ALCOHOL DEHYDROGENASE-LIKE PROTEIN C2E1P3.01"/>
    <property type="match status" value="1"/>
</dbReference>
<dbReference type="GO" id="GO:0016651">
    <property type="term" value="F:oxidoreductase activity, acting on NAD(P)H"/>
    <property type="evidence" value="ECO:0007669"/>
    <property type="project" value="InterPro"/>
</dbReference>
<dbReference type="Gene3D" id="3.90.180.10">
    <property type="entry name" value="Medium-chain alcohol dehydrogenases, catalytic domain"/>
    <property type="match status" value="1"/>
</dbReference>
<dbReference type="PANTHER" id="PTHR45348">
    <property type="entry name" value="HYPOTHETICAL OXIDOREDUCTASE (EUROFUNG)"/>
    <property type="match status" value="1"/>
</dbReference>
<organism evidence="2 3">
    <name type="scientific">Dendrothele bispora (strain CBS 962.96)</name>
    <dbReference type="NCBI Taxonomy" id="1314807"/>
    <lineage>
        <taxon>Eukaryota</taxon>
        <taxon>Fungi</taxon>
        <taxon>Dikarya</taxon>
        <taxon>Basidiomycota</taxon>
        <taxon>Agaricomycotina</taxon>
        <taxon>Agaricomycetes</taxon>
        <taxon>Agaricomycetidae</taxon>
        <taxon>Agaricales</taxon>
        <taxon>Agaricales incertae sedis</taxon>
        <taxon>Dendrothele</taxon>
    </lineage>
</organism>
<feature type="non-terminal residue" evidence="2">
    <location>
        <position position="1"/>
    </location>
</feature>
<dbReference type="InterPro" id="IPR047122">
    <property type="entry name" value="Trans-enoyl_RdTase-like"/>
</dbReference>
<evidence type="ECO:0000313" key="3">
    <source>
        <dbReference type="Proteomes" id="UP000297245"/>
    </source>
</evidence>
<dbReference type="Proteomes" id="UP000297245">
    <property type="component" value="Unassembled WGS sequence"/>
</dbReference>
<keyword evidence="3" id="KW-1185">Reference proteome</keyword>
<name>A0A4S8L2F8_DENBC</name>
<proteinExistence type="predicted"/>
<dbReference type="OrthoDB" id="3233595at2759"/>
<evidence type="ECO:0000259" key="1">
    <source>
        <dbReference type="Pfam" id="PF00107"/>
    </source>
</evidence>
<dbReference type="AlphaFoldDB" id="A0A4S8L2F8"/>
<sequence length="253" mass="26910">FDIAGDVEHVGQGVTGFQKKPLSDPSETTYSQASTIAVGFNTAAFGLYAKSPIGLGLNPDLEPGKPTLVIGGSTSVGQYAIQLLRYLGFSTIITYASSHQFTHLKSLGATDLIDRKAVSLSDLPAAVKKITSIPVEVVYDAFGSAESQQAGYDSLADGGQMVIVLPDEIKNKTDGDGKKVLMVKGNAQIEPSREFVKVAFGEKLPRLIEEGIVVPNRVEDLPNGLEGIIDGLKRLKNNEVSGVKLVSHPQETK</sequence>
<gene>
    <name evidence="2" type="ORF">K435DRAFT_784536</name>
</gene>
<dbReference type="InterPro" id="IPR036291">
    <property type="entry name" value="NAD(P)-bd_dom_sf"/>
</dbReference>
<feature type="domain" description="Alcohol dehydrogenase-like C-terminal" evidence="1">
    <location>
        <begin position="76"/>
        <end position="164"/>
    </location>
</feature>